<name>A0A975D9Q0_9GAMM</name>
<proteinExistence type="predicted"/>
<keyword evidence="1" id="KW-0472">Membrane</keyword>
<dbReference type="InterPro" id="IPR045584">
    <property type="entry name" value="Pilin-like"/>
</dbReference>
<dbReference type="AlphaFoldDB" id="A0A975D9Q0"/>
<keyword evidence="1" id="KW-0812">Transmembrane</keyword>
<feature type="transmembrane region" description="Helical" evidence="1">
    <location>
        <begin position="12"/>
        <end position="30"/>
    </location>
</feature>
<reference evidence="2" key="1">
    <citation type="submission" date="2021-03" db="EMBL/GenBank/DDBJ databases">
        <title>Description of Psychrosphaera ytuae sp. nov. isolated from deep sea sediment of South China Sea.</title>
        <authorList>
            <person name="Zhang J."/>
            <person name="Xu X.-D."/>
        </authorList>
    </citation>
    <scope>NUCLEOTIDE SEQUENCE</scope>
    <source>
        <strain evidence="2">MTZ26</strain>
    </source>
</reference>
<dbReference type="SUPFAM" id="SSF54523">
    <property type="entry name" value="Pili subunits"/>
    <property type="match status" value="1"/>
</dbReference>
<dbReference type="KEGG" id="psym:J1N51_10595"/>
<keyword evidence="3" id="KW-1185">Reference proteome</keyword>
<dbReference type="Pfam" id="PF07963">
    <property type="entry name" value="N_methyl"/>
    <property type="match status" value="1"/>
</dbReference>
<dbReference type="PANTHER" id="PTHR30093">
    <property type="entry name" value="GENERAL SECRETION PATHWAY PROTEIN G"/>
    <property type="match status" value="1"/>
</dbReference>
<evidence type="ECO:0000313" key="3">
    <source>
        <dbReference type="Proteomes" id="UP000682739"/>
    </source>
</evidence>
<evidence type="ECO:0000313" key="2">
    <source>
        <dbReference type="EMBL" id="QTH63185.1"/>
    </source>
</evidence>
<dbReference type="PROSITE" id="PS00409">
    <property type="entry name" value="PROKAR_NTER_METHYL"/>
    <property type="match status" value="1"/>
</dbReference>
<dbReference type="EMBL" id="CP072110">
    <property type="protein sequence ID" value="QTH63185.1"/>
    <property type="molecule type" value="Genomic_DNA"/>
</dbReference>
<gene>
    <name evidence="2" type="ORF">J1N51_10595</name>
</gene>
<dbReference type="Proteomes" id="UP000682739">
    <property type="component" value="Chromosome"/>
</dbReference>
<organism evidence="2 3">
    <name type="scientific">Psychrosphaera ytuae</name>
    <dbReference type="NCBI Taxonomy" id="2820710"/>
    <lineage>
        <taxon>Bacteria</taxon>
        <taxon>Pseudomonadati</taxon>
        <taxon>Pseudomonadota</taxon>
        <taxon>Gammaproteobacteria</taxon>
        <taxon>Alteromonadales</taxon>
        <taxon>Pseudoalteromonadaceae</taxon>
        <taxon>Psychrosphaera</taxon>
    </lineage>
</organism>
<dbReference type="Gene3D" id="3.30.700.10">
    <property type="entry name" value="Glycoprotein, Type 4 Pilin"/>
    <property type="match status" value="1"/>
</dbReference>
<accession>A0A975D9Q0</accession>
<evidence type="ECO:0000256" key="1">
    <source>
        <dbReference type="SAM" id="Phobius"/>
    </source>
</evidence>
<dbReference type="PANTHER" id="PTHR30093:SF7">
    <property type="entry name" value="MSHA MAJOR PILIN SUBUNIT MSHA"/>
    <property type="match status" value="1"/>
</dbReference>
<dbReference type="NCBIfam" id="TIGR02532">
    <property type="entry name" value="IV_pilin_GFxxxE"/>
    <property type="match status" value="1"/>
</dbReference>
<dbReference type="InterPro" id="IPR012902">
    <property type="entry name" value="N_methyl_site"/>
</dbReference>
<dbReference type="RefSeq" id="WP_208831152.1">
    <property type="nucleotide sequence ID" value="NZ_CP072110.1"/>
</dbReference>
<keyword evidence="1" id="KW-1133">Transmembrane helix</keyword>
<sequence>MTNNFKRQQGFTLIELIIVIVILGILAATASPKFLNLQGDAKASTVQGLAASLKSASNIVYSKALVQGKASAQTASTTNPTLNVVYGYPQATTADISAILEISVRDADPSDPAGVEWEIAGNGTNQVRIYPAGDYDGGSAAFNNDDNCYVRYNEATATTPATVQILTDEC</sequence>
<protein>
    <submittedName>
        <fullName evidence="2">Prepilin-type N-terminal cleavage/methylation domain-containing protein</fullName>
    </submittedName>
</protein>